<sequence length="345" mass="40439">MKNRKIYDDVLTQYNKEQHTEISMEEDLLGPFTPCIDLEEQTITLNPHIETIFTLFNMGTVNRTDGSNAIHHFLLYHLAMGKNLYAKAEELLHLLQADLRSFKATVSDNKLPLTDIFMECQTIFLLMHEASHIFYHHHPDILADNSKAMKDYLQWLRSELDTDRPLLVRLMHGLIPGLRGKMEHSFDEAKTDHKLQEELLCDDAAWRITFNLMQQNVHDKEQQAVLAAYTVYTLYYIEAQRTLENIYMTDDNQVRQRHLMFDTTRSTVLVNLIWDFIDPAHISTFKSLVNAISRQDRLFLMLPLRVNADHIACVRMCDKGKYSLKENRRLTGMYNEVINDLQNLH</sequence>
<evidence type="ECO:0000313" key="2">
    <source>
        <dbReference type="Proteomes" id="UP000184436"/>
    </source>
</evidence>
<name>A0A1M5B2M3_9BACE</name>
<proteinExistence type="predicted"/>
<keyword evidence="2" id="KW-1185">Reference proteome</keyword>
<protein>
    <submittedName>
        <fullName evidence="1">Uncharacterized protein</fullName>
    </submittedName>
</protein>
<evidence type="ECO:0000313" key="1">
    <source>
        <dbReference type="EMBL" id="SHF36743.1"/>
    </source>
</evidence>
<dbReference type="AlphaFoldDB" id="A0A1M5B2M3"/>
<dbReference type="OrthoDB" id="9945393at2"/>
<reference evidence="1 2" key="1">
    <citation type="submission" date="2016-11" db="EMBL/GenBank/DDBJ databases">
        <authorList>
            <person name="Jaros S."/>
            <person name="Januszkiewicz K."/>
            <person name="Wedrychowicz H."/>
        </authorList>
    </citation>
    <scope>NUCLEOTIDE SEQUENCE [LARGE SCALE GENOMIC DNA]</scope>
    <source>
        <strain evidence="1 2">DSM 26883</strain>
    </source>
</reference>
<dbReference type="RefSeq" id="WP_073349859.1">
    <property type="nucleotide sequence ID" value="NZ_FQVD01000017.1"/>
</dbReference>
<dbReference type="STRING" id="871325.SAMN05444349_11742"/>
<dbReference type="Proteomes" id="UP000184436">
    <property type="component" value="Unassembled WGS sequence"/>
</dbReference>
<accession>A0A1M5B2M3</accession>
<gene>
    <name evidence="1" type="ORF">SAMN05444349_11742</name>
</gene>
<organism evidence="1 2">
    <name type="scientific">Bacteroides faecichinchillae</name>
    <dbReference type="NCBI Taxonomy" id="871325"/>
    <lineage>
        <taxon>Bacteria</taxon>
        <taxon>Pseudomonadati</taxon>
        <taxon>Bacteroidota</taxon>
        <taxon>Bacteroidia</taxon>
        <taxon>Bacteroidales</taxon>
        <taxon>Bacteroidaceae</taxon>
        <taxon>Bacteroides</taxon>
    </lineage>
</organism>
<dbReference type="EMBL" id="FQVD01000017">
    <property type="protein sequence ID" value="SHF36743.1"/>
    <property type="molecule type" value="Genomic_DNA"/>
</dbReference>